<feature type="compositionally biased region" description="Low complexity" evidence="3">
    <location>
        <begin position="1"/>
        <end position="19"/>
    </location>
</feature>
<gene>
    <name evidence="5" type="ORF">K443DRAFT_600963</name>
</gene>
<dbReference type="STRING" id="1095629.A0A0C9WKY4"/>
<reference evidence="6" key="2">
    <citation type="submission" date="2015-01" db="EMBL/GenBank/DDBJ databases">
        <title>Evolutionary Origins and Diversification of the Mycorrhizal Mutualists.</title>
        <authorList>
            <consortium name="DOE Joint Genome Institute"/>
            <consortium name="Mycorrhizal Genomics Consortium"/>
            <person name="Kohler A."/>
            <person name="Kuo A."/>
            <person name="Nagy L.G."/>
            <person name="Floudas D."/>
            <person name="Copeland A."/>
            <person name="Barry K.W."/>
            <person name="Cichocki N."/>
            <person name="Veneault-Fourrey C."/>
            <person name="LaButti K."/>
            <person name="Lindquist E.A."/>
            <person name="Lipzen A."/>
            <person name="Lundell T."/>
            <person name="Morin E."/>
            <person name="Murat C."/>
            <person name="Riley R."/>
            <person name="Ohm R."/>
            <person name="Sun H."/>
            <person name="Tunlid A."/>
            <person name="Henrissat B."/>
            <person name="Grigoriev I.V."/>
            <person name="Hibbett D.S."/>
            <person name="Martin F."/>
        </authorList>
    </citation>
    <scope>NUCLEOTIDE SEQUENCE [LARGE SCALE GENOMIC DNA]</scope>
    <source>
        <strain evidence="6">LaAM-08-1</strain>
    </source>
</reference>
<feature type="non-terminal residue" evidence="5">
    <location>
        <position position="404"/>
    </location>
</feature>
<reference evidence="5 6" key="1">
    <citation type="submission" date="2014-04" db="EMBL/GenBank/DDBJ databases">
        <authorList>
            <consortium name="DOE Joint Genome Institute"/>
            <person name="Kuo A."/>
            <person name="Kohler A."/>
            <person name="Nagy L.G."/>
            <person name="Floudas D."/>
            <person name="Copeland A."/>
            <person name="Barry K.W."/>
            <person name="Cichocki N."/>
            <person name="Veneault-Fourrey C."/>
            <person name="LaButti K."/>
            <person name="Lindquist E.A."/>
            <person name="Lipzen A."/>
            <person name="Lundell T."/>
            <person name="Morin E."/>
            <person name="Murat C."/>
            <person name="Sun H."/>
            <person name="Tunlid A."/>
            <person name="Henrissat B."/>
            <person name="Grigoriev I.V."/>
            <person name="Hibbett D.S."/>
            <person name="Martin F."/>
            <person name="Nordberg H.P."/>
            <person name="Cantor M.N."/>
            <person name="Hua S.X."/>
        </authorList>
    </citation>
    <scope>NUCLEOTIDE SEQUENCE [LARGE SCALE GENOMIC DNA]</scope>
    <source>
        <strain evidence="5 6">LaAM-08-1</strain>
    </source>
</reference>
<evidence type="ECO:0000313" key="6">
    <source>
        <dbReference type="Proteomes" id="UP000054477"/>
    </source>
</evidence>
<keyword evidence="2" id="KW-0175">Coiled coil</keyword>
<evidence type="ECO:0000256" key="1">
    <source>
        <dbReference type="ARBA" id="ARBA00022737"/>
    </source>
</evidence>
<feature type="coiled-coil region" evidence="2">
    <location>
        <begin position="173"/>
        <end position="232"/>
    </location>
</feature>
<dbReference type="SUPFAM" id="SSF52540">
    <property type="entry name" value="P-loop containing nucleoside triphosphate hydrolases"/>
    <property type="match status" value="1"/>
</dbReference>
<dbReference type="OrthoDB" id="3269932at2759"/>
<protein>
    <recommendedName>
        <fullName evidence="4">Nephrocystin 3-like N-terminal domain-containing protein</fullName>
    </recommendedName>
</protein>
<sequence length="404" mass="44991">MAKHNSQSSEQSKSSKQNQGWSLKLPKLFRKSRSTTPTQSTSSFPLVSSTVDSHGETALESSIATTPSGHRTLAPLPASFSVVQDQPKPSAQQAALTTTSLDQSHGKKAVTYYVDRTTPKPGSSIKDVLKVTGNAITTVAKRLPDLADPNPVKIALGLVKLIIEIQQAVADNMGTVKRRLNSTRAQLETVENELDGWTPKIAQERQCINSFILTLKEELDNLQKLSNEWLARKIADHEAEKRRIMEIFERINEARLAINIRVFKGVNEIEVASRTVLFDRLDRLKPSKIADYKYDLEGEEERRVRRVICTPGTRVRILDDIITWANNTSPGSPDVYWLFGQAGSGKSTIAYSVARRFESAGDPNDMIVLGGNFFCSRQFEETRLSKCIIRTVVHHLALKCKAFA</sequence>
<keyword evidence="6" id="KW-1185">Reference proteome</keyword>
<dbReference type="InterPro" id="IPR056884">
    <property type="entry name" value="NPHP3-like_N"/>
</dbReference>
<accession>A0A0C9WKY4</accession>
<feature type="domain" description="Nephrocystin 3-like N-terminal" evidence="4">
    <location>
        <begin position="319"/>
        <end position="401"/>
    </location>
</feature>
<dbReference type="Pfam" id="PF24883">
    <property type="entry name" value="NPHP3_N"/>
    <property type="match status" value="1"/>
</dbReference>
<dbReference type="EMBL" id="KN839412">
    <property type="protein sequence ID" value="KIJ89830.1"/>
    <property type="molecule type" value="Genomic_DNA"/>
</dbReference>
<evidence type="ECO:0000256" key="2">
    <source>
        <dbReference type="SAM" id="Coils"/>
    </source>
</evidence>
<evidence type="ECO:0000259" key="4">
    <source>
        <dbReference type="Pfam" id="PF24883"/>
    </source>
</evidence>
<dbReference type="Proteomes" id="UP000054477">
    <property type="component" value="Unassembled WGS sequence"/>
</dbReference>
<dbReference type="HOGENOM" id="CLU_715847_0_0_1"/>
<name>A0A0C9WKY4_9AGAR</name>
<proteinExistence type="predicted"/>
<organism evidence="5 6">
    <name type="scientific">Laccaria amethystina LaAM-08-1</name>
    <dbReference type="NCBI Taxonomy" id="1095629"/>
    <lineage>
        <taxon>Eukaryota</taxon>
        <taxon>Fungi</taxon>
        <taxon>Dikarya</taxon>
        <taxon>Basidiomycota</taxon>
        <taxon>Agaricomycotina</taxon>
        <taxon>Agaricomycetes</taxon>
        <taxon>Agaricomycetidae</taxon>
        <taxon>Agaricales</taxon>
        <taxon>Agaricineae</taxon>
        <taxon>Hydnangiaceae</taxon>
        <taxon>Laccaria</taxon>
    </lineage>
</organism>
<keyword evidence="1" id="KW-0677">Repeat</keyword>
<feature type="region of interest" description="Disordered" evidence="3">
    <location>
        <begin position="1"/>
        <end position="49"/>
    </location>
</feature>
<evidence type="ECO:0000256" key="3">
    <source>
        <dbReference type="SAM" id="MobiDB-lite"/>
    </source>
</evidence>
<dbReference type="InterPro" id="IPR027417">
    <property type="entry name" value="P-loop_NTPase"/>
</dbReference>
<dbReference type="AlphaFoldDB" id="A0A0C9WKY4"/>
<evidence type="ECO:0000313" key="5">
    <source>
        <dbReference type="EMBL" id="KIJ89830.1"/>
    </source>
</evidence>
<feature type="compositionally biased region" description="Low complexity" evidence="3">
    <location>
        <begin position="34"/>
        <end position="43"/>
    </location>
</feature>